<sequence length="87" mass="9878">MHEIPAPFPPFLITLSLCLLLQSNSSSQSTTNTNSMGPIVSISFLTTFTQVTASNRIACHRARHLRRRWPFFVPSLLYRHRPNIVLA</sequence>
<dbReference type="EMBL" id="GGFM01010921">
    <property type="protein sequence ID" value="MBW31672.1"/>
    <property type="molecule type" value="Transcribed_RNA"/>
</dbReference>
<keyword evidence="1" id="KW-0732">Signal</keyword>
<organism evidence="2">
    <name type="scientific">Anopheles braziliensis</name>
    <dbReference type="NCBI Taxonomy" id="58242"/>
    <lineage>
        <taxon>Eukaryota</taxon>
        <taxon>Metazoa</taxon>
        <taxon>Ecdysozoa</taxon>
        <taxon>Arthropoda</taxon>
        <taxon>Hexapoda</taxon>
        <taxon>Insecta</taxon>
        <taxon>Pterygota</taxon>
        <taxon>Neoptera</taxon>
        <taxon>Endopterygota</taxon>
        <taxon>Diptera</taxon>
        <taxon>Nematocera</taxon>
        <taxon>Culicoidea</taxon>
        <taxon>Culicidae</taxon>
        <taxon>Anophelinae</taxon>
        <taxon>Anopheles</taxon>
    </lineage>
</organism>
<proteinExistence type="predicted"/>
<dbReference type="AlphaFoldDB" id="A0A2M3ZT53"/>
<name>A0A2M3ZT53_9DIPT</name>
<accession>A0A2M3ZT53</accession>
<feature type="signal peptide" evidence="1">
    <location>
        <begin position="1"/>
        <end position="27"/>
    </location>
</feature>
<evidence type="ECO:0000313" key="2">
    <source>
        <dbReference type="EMBL" id="MBW31672.1"/>
    </source>
</evidence>
<reference evidence="2" key="1">
    <citation type="submission" date="2018-01" db="EMBL/GenBank/DDBJ databases">
        <title>An insight into the sialome of Amazonian anophelines.</title>
        <authorList>
            <person name="Ribeiro J.M."/>
            <person name="Scarpassa V."/>
            <person name="Calvo E."/>
        </authorList>
    </citation>
    <scope>NUCLEOTIDE SEQUENCE</scope>
    <source>
        <tissue evidence="2">Salivary glands</tissue>
    </source>
</reference>
<evidence type="ECO:0000256" key="1">
    <source>
        <dbReference type="SAM" id="SignalP"/>
    </source>
</evidence>
<feature type="chain" id="PRO_5014888881" evidence="1">
    <location>
        <begin position="28"/>
        <end position="87"/>
    </location>
</feature>
<protein>
    <submittedName>
        <fullName evidence="2">Putative secreted peptide</fullName>
    </submittedName>
</protein>